<accession>A0ABC8UW52</accession>
<protein>
    <submittedName>
        <fullName evidence="2">Uncharacterized protein</fullName>
    </submittedName>
</protein>
<name>A0ABC8UW52_9AQUA</name>
<evidence type="ECO:0000256" key="1">
    <source>
        <dbReference type="SAM" id="MobiDB-lite"/>
    </source>
</evidence>
<comment type="caution">
    <text evidence="2">The sequence shown here is derived from an EMBL/GenBank/DDBJ whole genome shotgun (WGS) entry which is preliminary data.</text>
</comment>
<sequence>MRGAPLSITVSMSSPMKFKIPEDSVSDISQMAGPSEASPMDRQTTSQLTLSERREGWLIETRKRLNGRFDKPLGSEVSLNVSLKRKTETSSFDGCSTILKGNNFSASSSSSKQPMKTIAELLACAYDNLLNFFSAKKDTKSSIPEIICEEQDDQIIQNMIEELLDEGNNFSLIDEEPMAPQENKEEDAQVKEEGKVVKGFMRSF</sequence>
<reference evidence="2 3" key="1">
    <citation type="submission" date="2024-02" db="EMBL/GenBank/DDBJ databases">
        <authorList>
            <person name="Vignale AGUSTIN F."/>
            <person name="Sosa J E."/>
            <person name="Modenutti C."/>
        </authorList>
    </citation>
    <scope>NUCLEOTIDE SEQUENCE [LARGE SCALE GENOMIC DNA]</scope>
</reference>
<organism evidence="2 3">
    <name type="scientific">Ilex paraguariensis</name>
    <name type="common">yerba mate</name>
    <dbReference type="NCBI Taxonomy" id="185542"/>
    <lineage>
        <taxon>Eukaryota</taxon>
        <taxon>Viridiplantae</taxon>
        <taxon>Streptophyta</taxon>
        <taxon>Embryophyta</taxon>
        <taxon>Tracheophyta</taxon>
        <taxon>Spermatophyta</taxon>
        <taxon>Magnoliopsida</taxon>
        <taxon>eudicotyledons</taxon>
        <taxon>Gunneridae</taxon>
        <taxon>Pentapetalae</taxon>
        <taxon>asterids</taxon>
        <taxon>campanulids</taxon>
        <taxon>Aquifoliales</taxon>
        <taxon>Aquifoliaceae</taxon>
        <taxon>Ilex</taxon>
    </lineage>
</organism>
<dbReference type="EMBL" id="CAUOFW020009279">
    <property type="protein sequence ID" value="CAK9185305.1"/>
    <property type="molecule type" value="Genomic_DNA"/>
</dbReference>
<dbReference type="Proteomes" id="UP001642360">
    <property type="component" value="Unassembled WGS sequence"/>
</dbReference>
<evidence type="ECO:0000313" key="2">
    <source>
        <dbReference type="EMBL" id="CAK9185305.1"/>
    </source>
</evidence>
<evidence type="ECO:0000313" key="3">
    <source>
        <dbReference type="Proteomes" id="UP001642360"/>
    </source>
</evidence>
<proteinExistence type="predicted"/>
<keyword evidence="3" id="KW-1185">Reference proteome</keyword>
<dbReference type="AlphaFoldDB" id="A0ABC8UW52"/>
<gene>
    <name evidence="2" type="ORF">ILEXP_LOCUS55700</name>
</gene>
<feature type="region of interest" description="Disordered" evidence="1">
    <location>
        <begin position="28"/>
        <end position="49"/>
    </location>
</feature>